<dbReference type="PANTHER" id="PTHR13353">
    <property type="entry name" value="TRANSMEMBRANE PROTEIN 19"/>
    <property type="match status" value="1"/>
</dbReference>
<feature type="transmembrane region" description="Helical" evidence="6">
    <location>
        <begin position="212"/>
        <end position="229"/>
    </location>
</feature>
<feature type="transmembrane region" description="Helical" evidence="6">
    <location>
        <begin position="182"/>
        <end position="200"/>
    </location>
</feature>
<evidence type="ECO:0000256" key="5">
    <source>
        <dbReference type="ARBA" id="ARBA00023136"/>
    </source>
</evidence>
<proteinExistence type="inferred from homology"/>
<feature type="transmembrane region" description="Helical" evidence="6">
    <location>
        <begin position="148"/>
        <end position="170"/>
    </location>
</feature>
<keyword evidence="8" id="KW-1185">Reference proteome</keyword>
<accession>A0ABM7YEZ7</accession>
<dbReference type="RefSeq" id="WP_248564193.1">
    <property type="nucleotide sequence ID" value="NZ_AP025698.1"/>
</dbReference>
<organism evidence="7 8">
    <name type="scientific">Methanothermobacter tenebrarum</name>
    <dbReference type="NCBI Taxonomy" id="680118"/>
    <lineage>
        <taxon>Archaea</taxon>
        <taxon>Methanobacteriati</taxon>
        <taxon>Methanobacteriota</taxon>
        <taxon>Methanomada group</taxon>
        <taxon>Methanobacteria</taxon>
        <taxon>Methanobacteriales</taxon>
        <taxon>Methanobacteriaceae</taxon>
        <taxon>Methanothermobacter</taxon>
    </lineage>
</organism>
<dbReference type="EMBL" id="AP025698">
    <property type="protein sequence ID" value="BDH79878.1"/>
    <property type="molecule type" value="Genomic_DNA"/>
</dbReference>
<evidence type="ECO:0000256" key="2">
    <source>
        <dbReference type="ARBA" id="ARBA00009012"/>
    </source>
</evidence>
<keyword evidence="5 6" id="KW-0472">Membrane</keyword>
<sequence>MKDFNWMYVLICILIGFLTYNRRALDLWGSLLMVVMGFIIIIAAGFNWLILIFIFLILSLFATKYKKDYKKSMNLYEGRRSARNVMSNGIIPFIMASFSYYDGFLGGFIGSVATATADTLASEIGILQTPRLITDLTRKVKPGTDGGVSPLGTAAGIIGAGIIGLSAYFLQICPNPITSIKIAVIAGTIGCFMDSILGALFERKNYINNEQVNLLATITGAAAGIILLHL</sequence>
<feature type="transmembrane region" description="Helical" evidence="6">
    <location>
        <begin position="34"/>
        <end position="61"/>
    </location>
</feature>
<dbReference type="NCBIfam" id="TIGR00297">
    <property type="entry name" value="TIGR00297 family protein"/>
    <property type="match status" value="1"/>
</dbReference>
<feature type="transmembrane region" description="Helical" evidence="6">
    <location>
        <begin position="82"/>
        <end position="101"/>
    </location>
</feature>
<evidence type="ECO:0000313" key="8">
    <source>
        <dbReference type="Proteomes" id="UP000831817"/>
    </source>
</evidence>
<evidence type="ECO:0000256" key="6">
    <source>
        <dbReference type="SAM" id="Phobius"/>
    </source>
</evidence>
<comment type="similarity">
    <text evidence="2">Belongs to the TMEM19 family.</text>
</comment>
<evidence type="ECO:0000256" key="4">
    <source>
        <dbReference type="ARBA" id="ARBA00022989"/>
    </source>
</evidence>
<dbReference type="Pfam" id="PF01940">
    <property type="entry name" value="DUF92"/>
    <property type="match status" value="1"/>
</dbReference>
<dbReference type="Proteomes" id="UP000831817">
    <property type="component" value="Chromosome"/>
</dbReference>
<name>A0ABM7YEZ7_9EURY</name>
<protein>
    <submittedName>
        <fullName evidence="7">Membrane protein</fullName>
    </submittedName>
</protein>
<gene>
    <name evidence="7" type="ORF">MTTB_12570</name>
</gene>
<evidence type="ECO:0000256" key="1">
    <source>
        <dbReference type="ARBA" id="ARBA00004141"/>
    </source>
</evidence>
<evidence type="ECO:0000313" key="7">
    <source>
        <dbReference type="EMBL" id="BDH79878.1"/>
    </source>
</evidence>
<evidence type="ECO:0000256" key="3">
    <source>
        <dbReference type="ARBA" id="ARBA00022692"/>
    </source>
</evidence>
<comment type="subcellular location">
    <subcellularLocation>
        <location evidence="1">Membrane</location>
        <topology evidence="1">Multi-pass membrane protein</topology>
    </subcellularLocation>
</comment>
<dbReference type="InterPro" id="IPR002794">
    <property type="entry name" value="DUF92_TMEM19"/>
</dbReference>
<dbReference type="GeneID" id="71965786"/>
<keyword evidence="4 6" id="KW-1133">Transmembrane helix</keyword>
<reference evidence="7 8" key="1">
    <citation type="submission" date="2022-04" db="EMBL/GenBank/DDBJ databases">
        <title>Complete genome of Methanothermobacter tenebrarum strain RMAS.</title>
        <authorList>
            <person name="Nakamura K."/>
            <person name="Oshima K."/>
            <person name="Hattori M."/>
            <person name="Kamagata Y."/>
            <person name="Takamizawa K."/>
        </authorList>
    </citation>
    <scope>NUCLEOTIDE SEQUENCE [LARGE SCALE GENOMIC DNA]</scope>
    <source>
        <strain evidence="7 8">RMAS</strain>
    </source>
</reference>
<keyword evidence="3 6" id="KW-0812">Transmembrane</keyword>
<dbReference type="PANTHER" id="PTHR13353:SF5">
    <property type="entry name" value="TRANSMEMBRANE PROTEIN 19"/>
    <property type="match status" value="1"/>
</dbReference>